<feature type="domain" description="HTH crp-type" evidence="5">
    <location>
        <begin position="149"/>
        <end position="215"/>
    </location>
</feature>
<evidence type="ECO:0000313" key="7">
    <source>
        <dbReference type="Proteomes" id="UP001158045"/>
    </source>
</evidence>
<dbReference type="InterPro" id="IPR014710">
    <property type="entry name" value="RmlC-like_jellyroll"/>
</dbReference>
<name>A0ABT6NB49_9FIRM</name>
<keyword evidence="2" id="KW-0238">DNA-binding</keyword>
<dbReference type="RefSeq" id="WP_281093465.1">
    <property type="nucleotide sequence ID" value="NZ_JARYZI010000003.1"/>
</dbReference>
<gene>
    <name evidence="6" type="ORF">QE109_05775</name>
</gene>
<keyword evidence="1" id="KW-0805">Transcription regulation</keyword>
<dbReference type="PROSITE" id="PS50042">
    <property type="entry name" value="CNMP_BINDING_3"/>
    <property type="match status" value="1"/>
</dbReference>
<evidence type="ECO:0000313" key="6">
    <source>
        <dbReference type="EMBL" id="MDH8677645.1"/>
    </source>
</evidence>
<dbReference type="SUPFAM" id="SSF51206">
    <property type="entry name" value="cAMP-binding domain-like"/>
    <property type="match status" value="1"/>
</dbReference>
<dbReference type="Proteomes" id="UP001158045">
    <property type="component" value="Unassembled WGS sequence"/>
</dbReference>
<dbReference type="InterPro" id="IPR018490">
    <property type="entry name" value="cNMP-bd_dom_sf"/>
</dbReference>
<evidence type="ECO:0000259" key="5">
    <source>
        <dbReference type="PROSITE" id="PS51063"/>
    </source>
</evidence>
<sequence length="228" mass="26492">MQITENKKYLELLIMKNKIDEILPFEVLESAELCRYSRDEDILVANSDMPYFYFFVTGKLKVFQIHENGKAFLIQFYSSFDSLGEIELVNNVKASCSVSAVLPSELIRIPIEVLRQRAIDYPPFLWYVSKSLATKLLYADRHHSLNLLYPVKNRLASYLMAHEIKSDEIVLKDSLQDVSEFIGTTYRQLHRAFQQLEKNQVLKKTKKSISVLDLNKLELLAGSIYEEK</sequence>
<dbReference type="PANTHER" id="PTHR24567:SF26">
    <property type="entry name" value="REGULATORY PROTEIN YEIL"/>
    <property type="match status" value="1"/>
</dbReference>
<reference evidence="6 7" key="1">
    <citation type="submission" date="2023-04" db="EMBL/GenBank/DDBJ databases">
        <title>Fusibacter bizertensis strain WBS, isolated from littoral bottom sediments of the Arctic seas - biochemical and genomic analysis.</title>
        <authorList>
            <person name="Brioukhanov A.L."/>
        </authorList>
    </citation>
    <scope>NUCLEOTIDE SEQUENCE [LARGE SCALE GENOMIC DNA]</scope>
    <source>
        <strain evidence="6 7">WBS</strain>
    </source>
</reference>
<keyword evidence="7" id="KW-1185">Reference proteome</keyword>
<dbReference type="Gene3D" id="2.60.120.10">
    <property type="entry name" value="Jelly Rolls"/>
    <property type="match status" value="1"/>
</dbReference>
<protein>
    <submittedName>
        <fullName evidence="6">Cyclic nucleotide-binding domain-containing protein</fullName>
    </submittedName>
</protein>
<dbReference type="SMART" id="SM00100">
    <property type="entry name" value="cNMP"/>
    <property type="match status" value="1"/>
</dbReference>
<keyword evidence="3" id="KW-0804">Transcription</keyword>
<evidence type="ECO:0000259" key="4">
    <source>
        <dbReference type="PROSITE" id="PS50042"/>
    </source>
</evidence>
<dbReference type="Pfam" id="PF13545">
    <property type="entry name" value="HTH_Crp_2"/>
    <property type="match status" value="1"/>
</dbReference>
<dbReference type="SUPFAM" id="SSF46785">
    <property type="entry name" value="Winged helix' DNA-binding domain"/>
    <property type="match status" value="1"/>
</dbReference>
<dbReference type="CDD" id="cd00038">
    <property type="entry name" value="CAP_ED"/>
    <property type="match status" value="1"/>
</dbReference>
<dbReference type="PROSITE" id="PS51063">
    <property type="entry name" value="HTH_CRP_2"/>
    <property type="match status" value="1"/>
</dbReference>
<evidence type="ECO:0000256" key="1">
    <source>
        <dbReference type="ARBA" id="ARBA00023015"/>
    </source>
</evidence>
<dbReference type="InterPro" id="IPR012318">
    <property type="entry name" value="HTH_CRP"/>
</dbReference>
<dbReference type="PANTHER" id="PTHR24567">
    <property type="entry name" value="CRP FAMILY TRANSCRIPTIONAL REGULATORY PROTEIN"/>
    <property type="match status" value="1"/>
</dbReference>
<dbReference type="InterPro" id="IPR036390">
    <property type="entry name" value="WH_DNA-bd_sf"/>
</dbReference>
<accession>A0ABT6NB49</accession>
<comment type="caution">
    <text evidence="6">The sequence shown here is derived from an EMBL/GenBank/DDBJ whole genome shotgun (WGS) entry which is preliminary data.</text>
</comment>
<dbReference type="EMBL" id="JARYZI010000003">
    <property type="protein sequence ID" value="MDH8677645.1"/>
    <property type="molecule type" value="Genomic_DNA"/>
</dbReference>
<organism evidence="6 7">
    <name type="scientific">Fusibacter bizertensis</name>
    <dbReference type="NCBI Taxonomy" id="1488331"/>
    <lineage>
        <taxon>Bacteria</taxon>
        <taxon>Bacillati</taxon>
        <taxon>Bacillota</taxon>
        <taxon>Clostridia</taxon>
        <taxon>Eubacteriales</taxon>
        <taxon>Eubacteriales Family XII. Incertae Sedis</taxon>
        <taxon>Fusibacter</taxon>
    </lineage>
</organism>
<dbReference type="Pfam" id="PF00027">
    <property type="entry name" value="cNMP_binding"/>
    <property type="match status" value="1"/>
</dbReference>
<feature type="domain" description="Cyclic nucleotide-binding" evidence="4">
    <location>
        <begin position="15"/>
        <end position="116"/>
    </location>
</feature>
<evidence type="ECO:0000256" key="2">
    <source>
        <dbReference type="ARBA" id="ARBA00023125"/>
    </source>
</evidence>
<dbReference type="InterPro" id="IPR050397">
    <property type="entry name" value="Env_Response_Regulators"/>
</dbReference>
<proteinExistence type="predicted"/>
<dbReference type="InterPro" id="IPR000595">
    <property type="entry name" value="cNMP-bd_dom"/>
</dbReference>
<evidence type="ECO:0000256" key="3">
    <source>
        <dbReference type="ARBA" id="ARBA00023163"/>
    </source>
</evidence>